<feature type="domain" description="HTH tetR-type" evidence="5">
    <location>
        <begin position="8"/>
        <end position="69"/>
    </location>
</feature>
<evidence type="ECO:0000259" key="5">
    <source>
        <dbReference type="PROSITE" id="PS50977"/>
    </source>
</evidence>
<dbReference type="GO" id="GO:0000976">
    <property type="term" value="F:transcription cis-regulatory region binding"/>
    <property type="evidence" value="ECO:0007669"/>
    <property type="project" value="TreeGrafter"/>
</dbReference>
<keyword evidence="2 4" id="KW-0238">DNA-binding</keyword>
<proteinExistence type="predicted"/>
<evidence type="ECO:0000256" key="1">
    <source>
        <dbReference type="ARBA" id="ARBA00023015"/>
    </source>
</evidence>
<evidence type="ECO:0000313" key="7">
    <source>
        <dbReference type="Proteomes" id="UP000552757"/>
    </source>
</evidence>
<evidence type="ECO:0000313" key="6">
    <source>
        <dbReference type="EMBL" id="MBB3982286.1"/>
    </source>
</evidence>
<dbReference type="InterPro" id="IPR050109">
    <property type="entry name" value="HTH-type_TetR-like_transc_reg"/>
</dbReference>
<dbReference type="GO" id="GO:0003700">
    <property type="term" value="F:DNA-binding transcription factor activity"/>
    <property type="evidence" value="ECO:0007669"/>
    <property type="project" value="TreeGrafter"/>
</dbReference>
<dbReference type="InterPro" id="IPR001647">
    <property type="entry name" value="HTH_TetR"/>
</dbReference>
<accession>A0A7W6DJ48</accession>
<dbReference type="EMBL" id="JACIEB010000004">
    <property type="protein sequence ID" value="MBB3982286.1"/>
    <property type="molecule type" value="Genomic_DNA"/>
</dbReference>
<dbReference type="Gene3D" id="1.10.357.10">
    <property type="entry name" value="Tetracycline Repressor, domain 2"/>
    <property type="match status" value="1"/>
</dbReference>
<keyword evidence="7" id="KW-1185">Reference proteome</keyword>
<dbReference type="AlphaFoldDB" id="A0A7W6DJ48"/>
<dbReference type="Proteomes" id="UP000552757">
    <property type="component" value="Unassembled WGS sequence"/>
</dbReference>
<evidence type="ECO:0000256" key="3">
    <source>
        <dbReference type="ARBA" id="ARBA00023163"/>
    </source>
</evidence>
<dbReference type="SUPFAM" id="SSF46689">
    <property type="entry name" value="Homeodomain-like"/>
    <property type="match status" value="1"/>
</dbReference>
<gene>
    <name evidence="6" type="ORF">GGR44_001949</name>
</gene>
<feature type="DNA-binding region" description="H-T-H motif" evidence="4">
    <location>
        <begin position="32"/>
        <end position="51"/>
    </location>
</feature>
<dbReference type="InterPro" id="IPR009057">
    <property type="entry name" value="Homeodomain-like_sf"/>
</dbReference>
<dbReference type="PROSITE" id="PS50977">
    <property type="entry name" value="HTH_TETR_2"/>
    <property type="match status" value="1"/>
</dbReference>
<dbReference type="RefSeq" id="WP_183955370.1">
    <property type="nucleotide sequence ID" value="NZ_JACIEB010000004.1"/>
</dbReference>
<dbReference type="Pfam" id="PF00440">
    <property type="entry name" value="TetR_N"/>
    <property type="match status" value="1"/>
</dbReference>
<organism evidence="6 7">
    <name type="scientific">Sphingobium fontiphilum</name>
    <dbReference type="NCBI Taxonomy" id="944425"/>
    <lineage>
        <taxon>Bacteria</taxon>
        <taxon>Pseudomonadati</taxon>
        <taxon>Pseudomonadota</taxon>
        <taxon>Alphaproteobacteria</taxon>
        <taxon>Sphingomonadales</taxon>
        <taxon>Sphingomonadaceae</taxon>
        <taxon>Sphingobium</taxon>
    </lineage>
</organism>
<sequence length="204" mass="23578">MNRFDDYPAGAQRLILAAEQLVAERGVDGTSVREILRRARQGNNSAIYHHFGSKDKLIEAIYDLRQAEADRARVAWLHALGRSPRDLGEILDALLRPVLKAFQGQRRRIFAQMILHLILTNPQNPIFREERQPETTRHLNWLLRQCCPHLDDPLFHQRYTLAVLYLLQAAIYVGQRVAQGTLGHEDDEHFWNEIMQVVRDSIAA</sequence>
<name>A0A7W6DJ48_9SPHN</name>
<reference evidence="6 7" key="1">
    <citation type="submission" date="2020-08" db="EMBL/GenBank/DDBJ databases">
        <title>Genomic Encyclopedia of Type Strains, Phase IV (KMG-IV): sequencing the most valuable type-strain genomes for metagenomic binning, comparative biology and taxonomic classification.</title>
        <authorList>
            <person name="Goeker M."/>
        </authorList>
    </citation>
    <scope>NUCLEOTIDE SEQUENCE [LARGE SCALE GENOMIC DNA]</scope>
    <source>
        <strain evidence="6 7">DSM 29348</strain>
    </source>
</reference>
<dbReference type="PANTHER" id="PTHR30055">
    <property type="entry name" value="HTH-TYPE TRANSCRIPTIONAL REGULATOR RUTR"/>
    <property type="match status" value="1"/>
</dbReference>
<protein>
    <submittedName>
        <fullName evidence="6">AcrR family transcriptional regulator</fullName>
    </submittedName>
</protein>
<dbReference type="PANTHER" id="PTHR30055:SF234">
    <property type="entry name" value="HTH-TYPE TRANSCRIPTIONAL REGULATOR BETI"/>
    <property type="match status" value="1"/>
</dbReference>
<keyword evidence="3" id="KW-0804">Transcription</keyword>
<keyword evidence="1" id="KW-0805">Transcription regulation</keyword>
<evidence type="ECO:0000256" key="4">
    <source>
        <dbReference type="PROSITE-ProRule" id="PRU00335"/>
    </source>
</evidence>
<comment type="caution">
    <text evidence="6">The sequence shown here is derived from an EMBL/GenBank/DDBJ whole genome shotgun (WGS) entry which is preliminary data.</text>
</comment>
<evidence type="ECO:0000256" key="2">
    <source>
        <dbReference type="ARBA" id="ARBA00023125"/>
    </source>
</evidence>